<organism evidence="1 2">
    <name type="scientific">Hathewaya limosa</name>
    <name type="common">Clostridium limosum</name>
    <dbReference type="NCBI Taxonomy" id="1536"/>
    <lineage>
        <taxon>Bacteria</taxon>
        <taxon>Bacillati</taxon>
        <taxon>Bacillota</taxon>
        <taxon>Clostridia</taxon>
        <taxon>Eubacteriales</taxon>
        <taxon>Clostridiaceae</taxon>
        <taxon>Hathewaya</taxon>
    </lineage>
</organism>
<name>A0ABU0JUN8_HATLI</name>
<reference evidence="1 2" key="1">
    <citation type="submission" date="2023-07" db="EMBL/GenBank/DDBJ databases">
        <title>Genomic Encyclopedia of Type Strains, Phase IV (KMG-IV): sequencing the most valuable type-strain genomes for metagenomic binning, comparative biology and taxonomic classification.</title>
        <authorList>
            <person name="Goeker M."/>
        </authorList>
    </citation>
    <scope>NUCLEOTIDE SEQUENCE [LARGE SCALE GENOMIC DNA]</scope>
    <source>
        <strain evidence="1 2">DSM 1400</strain>
    </source>
</reference>
<gene>
    <name evidence="1" type="ORF">QOZ93_002565</name>
</gene>
<dbReference type="EMBL" id="JAUSWN010000029">
    <property type="protein sequence ID" value="MDQ0480815.1"/>
    <property type="molecule type" value="Genomic_DNA"/>
</dbReference>
<dbReference type="InterPro" id="IPR036593">
    <property type="entry name" value="CPE0013-like_sf"/>
</dbReference>
<accession>A0ABU0JUN8</accession>
<keyword evidence="2" id="KW-1185">Reference proteome</keyword>
<protein>
    <submittedName>
        <fullName evidence="1">CxxC motif-containing protein</fullName>
    </submittedName>
</protein>
<evidence type="ECO:0000313" key="2">
    <source>
        <dbReference type="Proteomes" id="UP001224418"/>
    </source>
</evidence>
<evidence type="ECO:0000313" key="1">
    <source>
        <dbReference type="EMBL" id="MDQ0480815.1"/>
    </source>
</evidence>
<dbReference type="Gene3D" id="3.10.530.10">
    <property type="entry name" value="CPE0013-like"/>
    <property type="match status" value="1"/>
</dbReference>
<dbReference type="PANTHER" id="PTHR39450:SF1">
    <property type="entry name" value="DUF1667 DOMAIN-CONTAINING PROTEIN"/>
    <property type="match status" value="1"/>
</dbReference>
<dbReference type="SUPFAM" id="SSF160148">
    <property type="entry name" value="CPE0013-like"/>
    <property type="match status" value="1"/>
</dbReference>
<dbReference type="PANTHER" id="PTHR39450">
    <property type="entry name" value="MOLYBDOPTERIN OXIDOREDUCTASE, 4FE-4S CLUSTER-BINDING SUBUNIT"/>
    <property type="match status" value="1"/>
</dbReference>
<sequence>MKIRELVCIVCPKGCKLLVEKQDNKIIVSGNLCKRGEKYGINEVQNPKRVLTSTIRVINSKQKRIPVKTTDAIPKEMLFNAMKEINKIEVKIPMKVGDIIKENFLNTKTNLICTKTIKD</sequence>
<dbReference type="Proteomes" id="UP001224418">
    <property type="component" value="Unassembled WGS sequence"/>
</dbReference>
<dbReference type="RefSeq" id="WP_307356994.1">
    <property type="nucleotide sequence ID" value="NZ_BAAACJ010000051.1"/>
</dbReference>
<proteinExistence type="predicted"/>
<comment type="caution">
    <text evidence="1">The sequence shown here is derived from an EMBL/GenBank/DDBJ whole genome shotgun (WGS) entry which is preliminary data.</text>
</comment>
<dbReference type="InterPro" id="IPR012460">
    <property type="entry name" value="DUF1667"/>
</dbReference>
<dbReference type="Pfam" id="PF07892">
    <property type="entry name" value="DUF1667"/>
    <property type="match status" value="1"/>
</dbReference>